<feature type="domain" description="CHAT" evidence="1">
    <location>
        <begin position="576"/>
        <end position="879"/>
    </location>
</feature>
<evidence type="ECO:0000313" key="2">
    <source>
        <dbReference type="EMBL" id="MBB4745075.1"/>
    </source>
</evidence>
<accession>A0A7W7H6T7</accession>
<sequence>MIEAGIGARCAAIGRAARGEGDLDAAVADLLRFPDGFPVRGPLAAALVGRLLRDTADGSDIRRVQQVDALLRLADADPPGDPAWPRQRCAARAASMLLAIAESRLTDPRAALAELAAFPDDPAARTLVGLARMAVLREQARADGDEAPLLRVDREIAAIREQAAGLPGADGHADLLDAAYRAWTANERGEDPGDAFRQLKTVFDGLPADHPARSGLDDLMRVAEPFARLIDDPETPLDPADLAALGELADRPGISDHDRALFLGGAGLAEFAMDSDRDRVDAGIDRIRAALRVLPAGHPGRATQLGLLAMGLFRRNELGGGIADLRAAAEALEEARTLAGGPRHPQWAMINEMLSVARRRLPGSTDAGQASLDGLRRHAWRALIQSSPAATRSAVRDAARDAIDVARQFLSDGDPAGVLRALDSGRGLALYAATQTAGVAERLDRAGRTGLARRWRAARAGGDPESLPAALRAEVWSALAETGDTALLDPPGLDEIQAALARLDADALVYLVPADGVQPGFAVLAPATGPPAYLILPFLRVDAEVDVERYLRSLARDLGPAPAPGGDDLVAAVERMCDWAWRAAIGPLIERALPRVAPATARRVPRVVLVPMGELARIPWHAARGGDGRYAVQRIAISQAASARMLCHSAARPPIPVSPLGLVVGDPDTGGAARDLPAARLEAFAVQRTFYGGARYVGRLPDGPVSPSGAGAAGEVRDWLTDAGPCAGDLLHLACHGVVDTAAGEAYLLLAGGDRLTARDLADGRDIGLVVLAACHTGRSVHGYDEAYSLGTTFLAAGARSVLSTQWAIPDGATALLMFVFHHHLVTRGLPPWQALREAQLWMLDPARDRELLPAPLRDRLDHADPADLVAWAGFTHWGQ</sequence>
<dbReference type="Proteomes" id="UP000546162">
    <property type="component" value="Unassembled WGS sequence"/>
</dbReference>
<gene>
    <name evidence="2" type="ORF">BJY16_008534</name>
</gene>
<dbReference type="RefSeq" id="WP_185045350.1">
    <property type="nucleotide sequence ID" value="NZ_BAABFG010000005.1"/>
</dbReference>
<evidence type="ECO:0000259" key="1">
    <source>
        <dbReference type="Pfam" id="PF12770"/>
    </source>
</evidence>
<keyword evidence="3" id="KW-1185">Reference proteome</keyword>
<protein>
    <recommendedName>
        <fullName evidence="1">CHAT domain-containing protein</fullName>
    </recommendedName>
</protein>
<proteinExistence type="predicted"/>
<dbReference type="EMBL" id="JACHNB010000001">
    <property type="protein sequence ID" value="MBB4745075.1"/>
    <property type="molecule type" value="Genomic_DNA"/>
</dbReference>
<reference evidence="2 3" key="1">
    <citation type="submission" date="2020-08" db="EMBL/GenBank/DDBJ databases">
        <title>Sequencing the genomes of 1000 actinobacteria strains.</title>
        <authorList>
            <person name="Klenk H.-P."/>
        </authorList>
    </citation>
    <scope>NUCLEOTIDE SEQUENCE [LARGE SCALE GENOMIC DNA]</scope>
    <source>
        <strain evidence="2 3">DSM 45809</strain>
    </source>
</reference>
<dbReference type="InterPro" id="IPR024983">
    <property type="entry name" value="CHAT_dom"/>
</dbReference>
<organism evidence="2 3">
    <name type="scientific">Actinoplanes octamycinicus</name>
    <dbReference type="NCBI Taxonomy" id="135948"/>
    <lineage>
        <taxon>Bacteria</taxon>
        <taxon>Bacillati</taxon>
        <taxon>Actinomycetota</taxon>
        <taxon>Actinomycetes</taxon>
        <taxon>Micromonosporales</taxon>
        <taxon>Micromonosporaceae</taxon>
        <taxon>Actinoplanes</taxon>
    </lineage>
</organism>
<name>A0A7W7H6T7_9ACTN</name>
<evidence type="ECO:0000313" key="3">
    <source>
        <dbReference type="Proteomes" id="UP000546162"/>
    </source>
</evidence>
<dbReference type="Pfam" id="PF12770">
    <property type="entry name" value="CHAT"/>
    <property type="match status" value="1"/>
</dbReference>
<dbReference type="AlphaFoldDB" id="A0A7W7H6T7"/>
<comment type="caution">
    <text evidence="2">The sequence shown here is derived from an EMBL/GenBank/DDBJ whole genome shotgun (WGS) entry which is preliminary data.</text>
</comment>